<feature type="domain" description="Amino acid transporter transmembrane" evidence="6">
    <location>
        <begin position="22"/>
        <end position="309"/>
    </location>
</feature>
<proteinExistence type="predicted"/>
<dbReference type="EMBL" id="VCGU01000005">
    <property type="protein sequence ID" value="TRY75326.1"/>
    <property type="molecule type" value="Genomic_DNA"/>
</dbReference>
<comment type="caution">
    <text evidence="7">The sequence shown here is derived from an EMBL/GenBank/DDBJ whole genome shotgun (WGS) entry which is preliminary data.</text>
</comment>
<dbReference type="Pfam" id="PF01490">
    <property type="entry name" value="Aa_trans"/>
    <property type="match status" value="1"/>
</dbReference>
<organism evidence="7 8">
    <name type="scientific">Tigriopus californicus</name>
    <name type="common">Marine copepod</name>
    <dbReference type="NCBI Taxonomy" id="6832"/>
    <lineage>
        <taxon>Eukaryota</taxon>
        <taxon>Metazoa</taxon>
        <taxon>Ecdysozoa</taxon>
        <taxon>Arthropoda</taxon>
        <taxon>Crustacea</taxon>
        <taxon>Multicrustacea</taxon>
        <taxon>Hexanauplia</taxon>
        <taxon>Copepoda</taxon>
        <taxon>Harpacticoida</taxon>
        <taxon>Harpacticidae</taxon>
        <taxon>Tigriopus</taxon>
    </lineage>
</organism>
<dbReference type="Proteomes" id="UP000318571">
    <property type="component" value="Chromosome 2"/>
</dbReference>
<feature type="transmembrane region" description="Helical" evidence="5">
    <location>
        <begin position="264"/>
        <end position="288"/>
    </location>
</feature>
<accession>A0A553PCB2</accession>
<evidence type="ECO:0000256" key="3">
    <source>
        <dbReference type="ARBA" id="ARBA00022989"/>
    </source>
</evidence>
<feature type="transmembrane region" description="Helical" evidence="5">
    <location>
        <begin position="232"/>
        <end position="252"/>
    </location>
</feature>
<name>A0A553PCB2_TIGCA</name>
<keyword evidence="2 5" id="KW-0812">Transmembrane</keyword>
<feature type="transmembrane region" description="Helical" evidence="5">
    <location>
        <begin position="144"/>
        <end position="165"/>
    </location>
</feature>
<dbReference type="GO" id="GO:0005774">
    <property type="term" value="C:vacuolar membrane"/>
    <property type="evidence" value="ECO:0007669"/>
    <property type="project" value="TreeGrafter"/>
</dbReference>
<keyword evidence="8" id="KW-1185">Reference proteome</keyword>
<dbReference type="PANTHER" id="PTHR22950">
    <property type="entry name" value="AMINO ACID TRANSPORTER"/>
    <property type="match status" value="1"/>
</dbReference>
<comment type="subcellular location">
    <subcellularLocation>
        <location evidence="1">Membrane</location>
        <topology evidence="1">Multi-pass membrane protein</topology>
    </subcellularLocation>
</comment>
<evidence type="ECO:0000259" key="6">
    <source>
        <dbReference type="Pfam" id="PF01490"/>
    </source>
</evidence>
<evidence type="ECO:0000256" key="5">
    <source>
        <dbReference type="SAM" id="Phobius"/>
    </source>
</evidence>
<feature type="transmembrane region" description="Helical" evidence="5">
    <location>
        <begin position="113"/>
        <end position="138"/>
    </location>
</feature>
<feature type="transmembrane region" description="Helical" evidence="5">
    <location>
        <begin position="172"/>
        <end position="196"/>
    </location>
</feature>
<dbReference type="STRING" id="6832.A0A553PCB2"/>
<evidence type="ECO:0000256" key="2">
    <source>
        <dbReference type="ARBA" id="ARBA00022692"/>
    </source>
</evidence>
<reference evidence="7 8" key="1">
    <citation type="journal article" date="2018" name="Nat. Ecol. Evol.">
        <title>Genomic signatures of mitonuclear coevolution across populations of Tigriopus californicus.</title>
        <authorList>
            <person name="Barreto F.S."/>
            <person name="Watson E.T."/>
            <person name="Lima T.G."/>
            <person name="Willett C.S."/>
            <person name="Edmands S."/>
            <person name="Li W."/>
            <person name="Burton R.S."/>
        </authorList>
    </citation>
    <scope>NUCLEOTIDE SEQUENCE [LARGE SCALE GENOMIC DNA]</scope>
    <source>
        <strain evidence="7 8">San Diego</strain>
    </source>
</reference>
<keyword evidence="4 5" id="KW-0472">Membrane</keyword>
<keyword evidence="3 5" id="KW-1133">Transmembrane helix</keyword>
<sequence>MQTDEAPLLSPAHNGAGLGLCIAAVFLSGEMAGSGVLALPHALSNTGWSGLLLLVMFAINGAYIGFRLGTCWEMIAEHYEDFRTHELVRDPYPLIAERTGRVFGQGWGLALRWVTTACIVLTLWGGACVFIILISNFLANLVPLTAMGSCQWLLVVGGVMIPVTWLGSPKDFWPIAIGALVTTSSACILIIAQIVMDSADQDSLSNCTVISRATSLAFISGPEFDPPTFKGFMQAFGTIMFAFGGASTFPTIQADMRNKSHFKWAALIALMVLGVIYTPTSAVGFFLLGNCVQDNIVDNLSAGPIKIVVQSELEISLCVGQIRLAFGRRPST</sequence>
<evidence type="ECO:0000256" key="4">
    <source>
        <dbReference type="ARBA" id="ARBA00023136"/>
    </source>
</evidence>
<evidence type="ECO:0000313" key="7">
    <source>
        <dbReference type="EMBL" id="TRY75326.1"/>
    </source>
</evidence>
<dbReference type="InterPro" id="IPR013057">
    <property type="entry name" value="AA_transpt_TM"/>
</dbReference>
<dbReference type="GO" id="GO:0015179">
    <property type="term" value="F:L-amino acid transmembrane transporter activity"/>
    <property type="evidence" value="ECO:0007669"/>
    <property type="project" value="TreeGrafter"/>
</dbReference>
<dbReference type="Gene3D" id="1.20.1740.10">
    <property type="entry name" value="Amino acid/polyamine transporter I"/>
    <property type="match status" value="1"/>
</dbReference>
<dbReference type="PANTHER" id="PTHR22950:SF703">
    <property type="entry name" value="AMINO ACID TRANSPORTER TRANSMEMBRANE DOMAIN-CONTAINING PROTEIN"/>
    <property type="match status" value="1"/>
</dbReference>
<dbReference type="AlphaFoldDB" id="A0A553PCB2"/>
<protein>
    <recommendedName>
        <fullName evidence="6">Amino acid transporter transmembrane domain-containing protein</fullName>
    </recommendedName>
</protein>
<feature type="transmembrane region" description="Helical" evidence="5">
    <location>
        <begin position="48"/>
        <end position="66"/>
    </location>
</feature>
<evidence type="ECO:0000313" key="8">
    <source>
        <dbReference type="Proteomes" id="UP000318571"/>
    </source>
</evidence>
<gene>
    <name evidence="7" type="ORF">TCAL_08320</name>
</gene>
<evidence type="ECO:0000256" key="1">
    <source>
        <dbReference type="ARBA" id="ARBA00004141"/>
    </source>
</evidence>